<dbReference type="GO" id="GO:0005524">
    <property type="term" value="F:ATP binding"/>
    <property type="evidence" value="ECO:0007669"/>
    <property type="project" value="UniProtKB-KW"/>
</dbReference>
<dbReference type="EC" id="2.7.13.3" evidence="3"/>
<dbReference type="InterPro" id="IPR004358">
    <property type="entry name" value="Sig_transdc_His_kin-like_C"/>
</dbReference>
<dbReference type="SUPFAM" id="SSF55890">
    <property type="entry name" value="Sporulation response regulatory protein Spo0B"/>
    <property type="match status" value="1"/>
</dbReference>
<dbReference type="Pfam" id="PF17203">
    <property type="entry name" value="sCache_3_2"/>
    <property type="match status" value="1"/>
</dbReference>
<evidence type="ECO:0000256" key="3">
    <source>
        <dbReference type="ARBA" id="ARBA00012438"/>
    </source>
</evidence>
<evidence type="ECO:0000256" key="14">
    <source>
        <dbReference type="SAM" id="Phobius"/>
    </source>
</evidence>
<evidence type="ECO:0000256" key="7">
    <source>
        <dbReference type="ARBA" id="ARBA00022692"/>
    </source>
</evidence>
<dbReference type="InterPro" id="IPR029151">
    <property type="entry name" value="Sensor-like_sf"/>
</dbReference>
<evidence type="ECO:0000256" key="11">
    <source>
        <dbReference type="ARBA" id="ARBA00022989"/>
    </source>
</evidence>
<evidence type="ECO:0000256" key="2">
    <source>
        <dbReference type="ARBA" id="ARBA00004651"/>
    </source>
</evidence>
<organism evidence="16 17">
    <name type="scientific">Alkalicoccus halolimnae</name>
    <dbReference type="NCBI Taxonomy" id="1667239"/>
    <lineage>
        <taxon>Bacteria</taxon>
        <taxon>Bacillati</taxon>
        <taxon>Bacillota</taxon>
        <taxon>Bacilli</taxon>
        <taxon>Bacillales</taxon>
        <taxon>Bacillaceae</taxon>
        <taxon>Alkalicoccus</taxon>
    </lineage>
</organism>
<evidence type="ECO:0000256" key="12">
    <source>
        <dbReference type="ARBA" id="ARBA00023012"/>
    </source>
</evidence>
<dbReference type="SMART" id="SM00387">
    <property type="entry name" value="HATPase_c"/>
    <property type="match status" value="1"/>
</dbReference>
<dbReference type="PROSITE" id="PS50109">
    <property type="entry name" value="HIS_KIN"/>
    <property type="match status" value="1"/>
</dbReference>
<sequence>MAEWSGYDMKNYISSRQAKWTLSFKMMILTAVLLTAVLGIVGVFFYQLLGDSLEQQMGERALSVSKSTAEIPELRERMAGAEPGMDVQDLIEPIRLASEAEFIVVGDLQERRYSHPDPDLLGQRMVGEDNDRALEEGLAYVSRAEGSLGPSIRGKTPLRDPDGEIIGVVSVGFLVEDVQSVVQAYRSELFSAIAIVFAIGLAGALVIARYIKRALFGMEPEEISYLLLQKETILQSAHEGIIAVNKTGGLTLINKAAQRMLHIEGEDLSGYIGRPVQDVLANSRLPEVLESGESQYDEEMTFGEYIVVANRVPLYENKQLVGAVSTFRNKTEIERLTKELSRVKEYAEGLRAQTHEFSNKLYTISGLLQLNETEEAVQYIRQETKTQKSWIRQLIEKISDPMLSALLLGKMNQALELGIHIDIDETSSIRRSLSSRQRQALITALGNTIDNAIDAVRTLSEEERTIQLFFTDMGGDILFEVENGGPGIPEALQHKIFEQGFSTKQGGHRGFGLALCKRALEDIGGTLSLESDEESGTCFILTIPSEKEETR</sequence>
<dbReference type="InterPro" id="IPR000014">
    <property type="entry name" value="PAS"/>
</dbReference>
<keyword evidence="6 16" id="KW-0808">Transferase</keyword>
<evidence type="ECO:0000256" key="4">
    <source>
        <dbReference type="ARBA" id="ARBA00022475"/>
    </source>
</evidence>
<dbReference type="KEGG" id="ahal:FTX54_001030"/>
<keyword evidence="4" id="KW-1003">Cell membrane</keyword>
<keyword evidence="5" id="KW-0597">Phosphoprotein</keyword>
<dbReference type="InterPro" id="IPR003594">
    <property type="entry name" value="HATPase_dom"/>
</dbReference>
<reference evidence="16 17" key="1">
    <citation type="submission" date="2024-01" db="EMBL/GenBank/DDBJ databases">
        <title>Complete Genome Sequence of Alkalicoccus halolimnae BZ-SZ-XJ29T, a Moderately Halophilic Bacterium Isolated from a Salt Lake.</title>
        <authorList>
            <person name="Zhao B."/>
        </authorList>
    </citation>
    <scope>NUCLEOTIDE SEQUENCE [LARGE SCALE GENOMIC DNA]</scope>
    <source>
        <strain evidence="16 17">BZ-SZ-XJ29</strain>
    </source>
</reference>
<keyword evidence="8" id="KW-0547">Nucleotide-binding</keyword>
<dbReference type="Pfam" id="PF14689">
    <property type="entry name" value="SPOB_a"/>
    <property type="match status" value="1"/>
</dbReference>
<comment type="subcellular location">
    <subcellularLocation>
        <location evidence="2">Cell membrane</location>
        <topology evidence="2">Multi-pass membrane protein</topology>
    </subcellularLocation>
</comment>
<dbReference type="GO" id="GO:0006355">
    <property type="term" value="P:regulation of DNA-templated transcription"/>
    <property type="evidence" value="ECO:0007669"/>
    <property type="project" value="InterPro"/>
</dbReference>
<keyword evidence="13 14" id="KW-0472">Membrane</keyword>
<dbReference type="InterPro" id="IPR039506">
    <property type="entry name" value="SPOB_a"/>
</dbReference>
<dbReference type="RefSeq" id="WP_246125660.1">
    <property type="nucleotide sequence ID" value="NZ_CP144914.1"/>
</dbReference>
<evidence type="ECO:0000256" key="8">
    <source>
        <dbReference type="ARBA" id="ARBA00022741"/>
    </source>
</evidence>
<dbReference type="InterPro" id="IPR033463">
    <property type="entry name" value="sCache_3"/>
</dbReference>
<proteinExistence type="predicted"/>
<dbReference type="InterPro" id="IPR013767">
    <property type="entry name" value="PAS_fold"/>
</dbReference>
<dbReference type="SMART" id="SM00091">
    <property type="entry name" value="PAS"/>
    <property type="match status" value="1"/>
</dbReference>
<dbReference type="CDD" id="cd00130">
    <property type="entry name" value="PAS"/>
    <property type="match status" value="1"/>
</dbReference>
<accession>A0AAJ8LXM2</accession>
<dbReference type="Gene3D" id="3.30.450.20">
    <property type="entry name" value="PAS domain"/>
    <property type="match status" value="2"/>
</dbReference>
<evidence type="ECO:0000256" key="9">
    <source>
        <dbReference type="ARBA" id="ARBA00022777"/>
    </source>
</evidence>
<evidence type="ECO:0000256" key="1">
    <source>
        <dbReference type="ARBA" id="ARBA00000085"/>
    </source>
</evidence>
<evidence type="ECO:0000259" key="15">
    <source>
        <dbReference type="PROSITE" id="PS50109"/>
    </source>
</evidence>
<dbReference type="AlphaFoldDB" id="A0AAJ8LXM2"/>
<dbReference type="Gene3D" id="1.10.287.130">
    <property type="match status" value="1"/>
</dbReference>
<comment type="catalytic activity">
    <reaction evidence="1">
        <text>ATP + protein L-histidine = ADP + protein N-phospho-L-histidine.</text>
        <dbReference type="EC" id="2.7.13.3"/>
    </reaction>
</comment>
<name>A0AAJ8LXM2_9BACI</name>
<keyword evidence="11 14" id="KW-1133">Transmembrane helix</keyword>
<keyword evidence="12" id="KW-0902">Two-component regulatory system</keyword>
<dbReference type="PRINTS" id="PR00344">
    <property type="entry name" value="BCTRLSENSOR"/>
</dbReference>
<keyword evidence="7 14" id="KW-0812">Transmembrane</keyword>
<protein>
    <recommendedName>
        <fullName evidence="3">histidine kinase</fullName>
        <ecNumber evidence="3">2.7.13.3</ecNumber>
    </recommendedName>
</protein>
<evidence type="ECO:0000256" key="5">
    <source>
        <dbReference type="ARBA" id="ARBA00022553"/>
    </source>
</evidence>
<dbReference type="SUPFAM" id="SSF55785">
    <property type="entry name" value="PYP-like sensor domain (PAS domain)"/>
    <property type="match status" value="1"/>
</dbReference>
<evidence type="ECO:0000256" key="10">
    <source>
        <dbReference type="ARBA" id="ARBA00022840"/>
    </source>
</evidence>
<evidence type="ECO:0000313" key="16">
    <source>
        <dbReference type="EMBL" id="WWD80184.1"/>
    </source>
</evidence>
<feature type="transmembrane region" description="Helical" evidence="14">
    <location>
        <begin position="189"/>
        <end position="208"/>
    </location>
</feature>
<dbReference type="InterPro" id="IPR035965">
    <property type="entry name" value="PAS-like_dom_sf"/>
</dbReference>
<dbReference type="Proteomes" id="UP000321816">
    <property type="component" value="Chromosome"/>
</dbReference>
<dbReference type="GO" id="GO:0005886">
    <property type="term" value="C:plasma membrane"/>
    <property type="evidence" value="ECO:0007669"/>
    <property type="project" value="UniProtKB-SubCell"/>
</dbReference>
<dbReference type="Gene3D" id="3.30.565.10">
    <property type="entry name" value="Histidine kinase-like ATPase, C-terminal domain"/>
    <property type="match status" value="1"/>
</dbReference>
<evidence type="ECO:0000256" key="13">
    <source>
        <dbReference type="ARBA" id="ARBA00023136"/>
    </source>
</evidence>
<keyword evidence="9 16" id="KW-0418">Kinase</keyword>
<dbReference type="SUPFAM" id="SSF55874">
    <property type="entry name" value="ATPase domain of HSP90 chaperone/DNA topoisomerase II/histidine kinase"/>
    <property type="match status" value="1"/>
</dbReference>
<gene>
    <name evidence="16" type="ORF">FTX54_001030</name>
</gene>
<dbReference type="EMBL" id="CP144914">
    <property type="protein sequence ID" value="WWD80184.1"/>
    <property type="molecule type" value="Genomic_DNA"/>
</dbReference>
<feature type="domain" description="Histidine kinase" evidence="15">
    <location>
        <begin position="352"/>
        <end position="547"/>
    </location>
</feature>
<evidence type="ECO:0000313" key="17">
    <source>
        <dbReference type="Proteomes" id="UP000321816"/>
    </source>
</evidence>
<dbReference type="Pfam" id="PF00989">
    <property type="entry name" value="PAS"/>
    <property type="match status" value="1"/>
</dbReference>
<dbReference type="PANTHER" id="PTHR43547">
    <property type="entry name" value="TWO-COMPONENT HISTIDINE KINASE"/>
    <property type="match status" value="1"/>
</dbReference>
<keyword evidence="17" id="KW-1185">Reference proteome</keyword>
<dbReference type="GO" id="GO:0000155">
    <property type="term" value="F:phosphorelay sensor kinase activity"/>
    <property type="evidence" value="ECO:0007669"/>
    <property type="project" value="InterPro"/>
</dbReference>
<keyword evidence="10" id="KW-0067">ATP-binding</keyword>
<dbReference type="Pfam" id="PF02518">
    <property type="entry name" value="HATPase_c"/>
    <property type="match status" value="1"/>
</dbReference>
<dbReference type="InterPro" id="IPR016120">
    <property type="entry name" value="Sig_transdc_His_kin_SpoOB"/>
</dbReference>
<evidence type="ECO:0000256" key="6">
    <source>
        <dbReference type="ARBA" id="ARBA00022679"/>
    </source>
</evidence>
<dbReference type="InterPro" id="IPR036890">
    <property type="entry name" value="HATPase_C_sf"/>
</dbReference>
<dbReference type="InterPro" id="IPR005467">
    <property type="entry name" value="His_kinase_dom"/>
</dbReference>
<feature type="transmembrane region" description="Helical" evidence="14">
    <location>
        <begin position="26"/>
        <end position="49"/>
    </location>
</feature>
<dbReference type="CDD" id="cd16915">
    <property type="entry name" value="HATPase_DpiB-CitA-like"/>
    <property type="match status" value="1"/>
</dbReference>
<dbReference type="SUPFAM" id="SSF103190">
    <property type="entry name" value="Sensory domain-like"/>
    <property type="match status" value="1"/>
</dbReference>
<dbReference type="PANTHER" id="PTHR43547:SF10">
    <property type="entry name" value="SENSOR HISTIDINE KINASE DCUS"/>
    <property type="match status" value="1"/>
</dbReference>
<dbReference type="FunFam" id="3.30.450.20:FF:000018">
    <property type="entry name" value="Sensor histidine kinase DcuS"/>
    <property type="match status" value="1"/>
</dbReference>